<proteinExistence type="predicted"/>
<reference evidence="1" key="1">
    <citation type="submission" date="2017-08" db="EMBL/GenBank/DDBJ databases">
        <authorList>
            <consortium name="Urmite Genomes"/>
        </authorList>
    </citation>
    <scope>NUCLEOTIDE SEQUENCE [LARGE SCALE GENOMIC DNA]</scope>
    <source>
        <strain evidence="1">IHUMI-LCC2</strain>
    </source>
</reference>
<sequence>MNPDPSPDNIREDLNDAARYRTFTNFATKSNLKYRIPVSIVGIDVNFYTILFNSQVFKLSVNGNGAITNDINAAITYNFNHNITTDSTWYNKKYPYYGIPSNKKYVSKCGDVVVNIYLKTIGNNMSDIIVDIKVPKNTYLVGGFTVIDYSIFPREEYSSNLRIEKIE</sequence>
<keyword evidence="2" id="KW-1185">Reference proteome</keyword>
<dbReference type="Proteomes" id="UP000236316">
    <property type="component" value="Segment"/>
</dbReference>
<dbReference type="EMBL" id="LT906555">
    <property type="protein sequence ID" value="SNW62694.1"/>
    <property type="molecule type" value="Genomic_DNA"/>
</dbReference>
<dbReference type="GeneID" id="35382616"/>
<dbReference type="KEGG" id="vg:35382616"/>
<evidence type="ECO:0000313" key="1">
    <source>
        <dbReference type="EMBL" id="SNW62694.1"/>
    </source>
</evidence>
<name>A0A2I2L590_9VIRU</name>
<protein>
    <submittedName>
        <fullName evidence="1">Uncharacterized protein</fullName>
    </submittedName>
</protein>
<evidence type="ECO:0000313" key="2">
    <source>
        <dbReference type="Proteomes" id="UP000236316"/>
    </source>
</evidence>
<organism evidence="1">
    <name type="scientific">Orpheovirus IHUMI-LCC2</name>
    <dbReference type="NCBI Taxonomy" id="2023057"/>
    <lineage>
        <taxon>Viruses</taxon>
        <taxon>Varidnaviria</taxon>
        <taxon>Bamfordvirae</taxon>
        <taxon>Nucleocytoviricota</taxon>
        <taxon>Megaviricetes</taxon>
        <taxon>Pimascovirales</taxon>
        <taxon>Ocovirineae</taxon>
        <taxon>Orpheoviridae</taxon>
        <taxon>Alphaorpheovirus</taxon>
        <taxon>Alphaorpheovirus massiliense</taxon>
    </lineage>
</organism>
<accession>A0A2I2L590</accession>
<dbReference type="RefSeq" id="YP_009448996.1">
    <property type="nucleotide sequence ID" value="NC_036594.1"/>
</dbReference>
<gene>
    <name evidence="1" type="ORF">ORPV_790</name>
</gene>